<dbReference type="EMBL" id="VMGI01000083">
    <property type="protein sequence ID" value="TSC92188.1"/>
    <property type="molecule type" value="Genomic_DNA"/>
</dbReference>
<sequence length="199" mass="22569">IDKIYEILVYALFSTIVRALRAQITLEILNDDKQLLVDFQPFIKMVLGIDAKNTKIILPAALYRAGVANAADRGLDMWANFGLAIQVKHLTLTPELIEDVANGIAADRIVIVCIDSEKTAIENLLSQVGWGEKIQGIITMDDLDQWYKICLSGKYKNNLGKNLLKDVEREFNLEFPSNSELLPFIKERGYNKLKKSDRW</sequence>
<accession>A0A554LH54</accession>
<dbReference type="AlphaFoldDB" id="A0A554LH54"/>
<name>A0A554LH54_9BACT</name>
<dbReference type="Proteomes" id="UP000315589">
    <property type="component" value="Unassembled WGS sequence"/>
</dbReference>
<dbReference type="Pfam" id="PF09554">
    <property type="entry name" value="RE_HaeII"/>
    <property type="match status" value="1"/>
</dbReference>
<proteinExistence type="predicted"/>
<keyword evidence="1" id="KW-0540">Nuclease</keyword>
<dbReference type="GO" id="GO:0004519">
    <property type="term" value="F:endonuclease activity"/>
    <property type="evidence" value="ECO:0007669"/>
    <property type="project" value="UniProtKB-KW"/>
</dbReference>
<gene>
    <name evidence="1" type="ORF">CEN91_537</name>
</gene>
<dbReference type="InterPro" id="IPR019058">
    <property type="entry name" value="Restrct_endonuc_II_HaeII"/>
</dbReference>
<comment type="caution">
    <text evidence="1">The sequence shown here is derived from an EMBL/GenBank/DDBJ whole genome shotgun (WGS) entry which is preliminary data.</text>
</comment>
<reference evidence="1 2" key="1">
    <citation type="submission" date="2017-07" db="EMBL/GenBank/DDBJ databases">
        <title>Mechanisms for carbon and nitrogen cycling indicate functional differentiation within the Candidate Phyla Radiation.</title>
        <authorList>
            <person name="Danczak R.E."/>
            <person name="Johnston M.D."/>
            <person name="Kenah C."/>
            <person name="Slattery M."/>
            <person name="Wrighton K.C."/>
            <person name="Wilkins M.J."/>
        </authorList>
    </citation>
    <scope>NUCLEOTIDE SEQUENCE [LARGE SCALE GENOMIC DNA]</scope>
    <source>
        <strain evidence="1">Licking1014_85</strain>
    </source>
</reference>
<organism evidence="1 2">
    <name type="scientific">Candidatus Berkelbacteria bacterium Licking1014_85</name>
    <dbReference type="NCBI Taxonomy" id="2017148"/>
    <lineage>
        <taxon>Bacteria</taxon>
        <taxon>Candidatus Berkelbacteria</taxon>
    </lineage>
</organism>
<protein>
    <submittedName>
        <fullName evidence="1">HaeII restriction endonuclease</fullName>
    </submittedName>
</protein>
<evidence type="ECO:0000313" key="2">
    <source>
        <dbReference type="Proteomes" id="UP000315589"/>
    </source>
</evidence>
<feature type="non-terminal residue" evidence="1">
    <location>
        <position position="1"/>
    </location>
</feature>
<keyword evidence="1" id="KW-0378">Hydrolase</keyword>
<evidence type="ECO:0000313" key="1">
    <source>
        <dbReference type="EMBL" id="TSC92188.1"/>
    </source>
</evidence>
<keyword evidence="1" id="KW-0255">Endonuclease</keyword>